<comment type="caution">
    <text evidence="2">The sequence shown here is derived from an EMBL/GenBank/DDBJ whole genome shotgun (WGS) entry which is preliminary data.</text>
</comment>
<evidence type="ECO:0000313" key="3">
    <source>
        <dbReference type="Proteomes" id="UP000034022"/>
    </source>
</evidence>
<reference evidence="2 3" key="1">
    <citation type="journal article" date="2015" name="Nature">
        <title>rRNA introns, odd ribosomes, and small enigmatic genomes across a large radiation of phyla.</title>
        <authorList>
            <person name="Brown C.T."/>
            <person name="Hug L.A."/>
            <person name="Thomas B.C."/>
            <person name="Sharon I."/>
            <person name="Castelle C.J."/>
            <person name="Singh A."/>
            <person name="Wilkins M.J."/>
            <person name="Williams K.H."/>
            <person name="Banfield J.F."/>
        </authorList>
    </citation>
    <scope>NUCLEOTIDE SEQUENCE [LARGE SCALE GENOMIC DNA]</scope>
</reference>
<keyword evidence="1" id="KW-1133">Transmembrane helix</keyword>
<name>A0A0G0JTH1_9BACT</name>
<evidence type="ECO:0000313" key="2">
    <source>
        <dbReference type="EMBL" id="KKQ69942.1"/>
    </source>
</evidence>
<sequence length="185" mass="20963">MNYKKIFLYLFLFIIIFLLGGISGGFVVKNNIKIEKDRILSDCWDNARKELVGTCRPPLVINDNTAVTNFYGKLLEINSELNQIVIDPAPLDDGEDKISSLVLEISADTAIEQVIKKNDVEYQKELAEFDKKFEIDKNAVYPMQYFNKKSDFSAFQVGQSATVTSTEDVRGKSSVKAVMIKINYQ</sequence>
<evidence type="ECO:0000256" key="1">
    <source>
        <dbReference type="SAM" id="Phobius"/>
    </source>
</evidence>
<gene>
    <name evidence="2" type="ORF">US91_C0008G0062</name>
</gene>
<dbReference type="EMBL" id="LBUU01000008">
    <property type="protein sequence ID" value="KKQ69942.1"/>
    <property type="molecule type" value="Genomic_DNA"/>
</dbReference>
<organism evidence="2 3">
    <name type="scientific">Candidatus Falkowbacteria bacterium GW2011_GWE1_38_31</name>
    <dbReference type="NCBI Taxonomy" id="1618638"/>
    <lineage>
        <taxon>Bacteria</taxon>
        <taxon>Candidatus Falkowiibacteriota</taxon>
    </lineage>
</organism>
<dbReference type="AlphaFoldDB" id="A0A0G0JTH1"/>
<keyword evidence="1" id="KW-0472">Membrane</keyword>
<dbReference type="Proteomes" id="UP000034022">
    <property type="component" value="Unassembled WGS sequence"/>
</dbReference>
<proteinExistence type="predicted"/>
<feature type="transmembrane region" description="Helical" evidence="1">
    <location>
        <begin position="6"/>
        <end position="28"/>
    </location>
</feature>
<protein>
    <submittedName>
        <fullName evidence="2">Uncharacterized protein</fullName>
    </submittedName>
</protein>
<accession>A0A0G0JTH1</accession>
<keyword evidence="1" id="KW-0812">Transmembrane</keyword>